<dbReference type="PROSITE" id="PS50174">
    <property type="entry name" value="G_PATCH"/>
    <property type="match status" value="1"/>
</dbReference>
<dbReference type="GO" id="GO:0008380">
    <property type="term" value="P:RNA splicing"/>
    <property type="evidence" value="ECO:0007669"/>
    <property type="project" value="UniProtKB-KW"/>
</dbReference>
<feature type="region of interest" description="Disordered" evidence="5">
    <location>
        <begin position="278"/>
        <end position="378"/>
    </location>
</feature>
<keyword evidence="8" id="KW-1185">Reference proteome</keyword>
<evidence type="ECO:0000256" key="2">
    <source>
        <dbReference type="ARBA" id="ARBA00022664"/>
    </source>
</evidence>
<dbReference type="OrthoDB" id="4822at2759"/>
<keyword evidence="3" id="KW-0508">mRNA splicing</keyword>
<organism evidence="7 8">
    <name type="scientific">Polypedilum vanderplanki</name>
    <name type="common">Sleeping chironomid midge</name>
    <dbReference type="NCBI Taxonomy" id="319348"/>
    <lineage>
        <taxon>Eukaryota</taxon>
        <taxon>Metazoa</taxon>
        <taxon>Ecdysozoa</taxon>
        <taxon>Arthropoda</taxon>
        <taxon>Hexapoda</taxon>
        <taxon>Insecta</taxon>
        <taxon>Pterygota</taxon>
        <taxon>Neoptera</taxon>
        <taxon>Endopterygota</taxon>
        <taxon>Diptera</taxon>
        <taxon>Nematocera</taxon>
        <taxon>Chironomoidea</taxon>
        <taxon>Chironomidae</taxon>
        <taxon>Chironominae</taxon>
        <taxon>Polypedilum</taxon>
        <taxon>Polypedilum</taxon>
    </lineage>
</organism>
<gene>
    <name evidence="7" type="ORF">PVAND_003240</name>
</gene>
<reference evidence="7" key="1">
    <citation type="submission" date="2021-03" db="EMBL/GenBank/DDBJ databases">
        <title>Chromosome level genome of the anhydrobiotic midge Polypedilum vanderplanki.</title>
        <authorList>
            <person name="Yoshida Y."/>
            <person name="Kikawada T."/>
            <person name="Gusev O."/>
        </authorList>
    </citation>
    <scope>NUCLEOTIDE SEQUENCE</scope>
    <source>
        <strain evidence="7">NIAS01</strain>
        <tissue evidence="7">Whole body or cell culture</tissue>
    </source>
</reference>
<proteinExistence type="predicted"/>
<accession>A0A9J6BTG7</accession>
<dbReference type="PANTHER" id="PTHR23340">
    <property type="entry name" value="ARGININE/SERINE RICH SPLICING FACTOR SF4/14"/>
    <property type="match status" value="1"/>
</dbReference>
<feature type="domain" description="G-patch" evidence="6">
    <location>
        <begin position="551"/>
        <end position="599"/>
    </location>
</feature>
<evidence type="ECO:0000256" key="4">
    <source>
        <dbReference type="ARBA" id="ARBA00023242"/>
    </source>
</evidence>
<evidence type="ECO:0000256" key="3">
    <source>
        <dbReference type="ARBA" id="ARBA00023187"/>
    </source>
</evidence>
<evidence type="ECO:0000256" key="1">
    <source>
        <dbReference type="ARBA" id="ARBA00004123"/>
    </source>
</evidence>
<protein>
    <recommendedName>
        <fullName evidence="6">G-patch domain-containing protein</fullName>
    </recommendedName>
</protein>
<comment type="caution">
    <text evidence="7">The sequence shown here is derived from an EMBL/GenBank/DDBJ whole genome shotgun (WGS) entry which is preliminary data.</text>
</comment>
<keyword evidence="2" id="KW-0507">mRNA processing</keyword>
<dbReference type="AlphaFoldDB" id="A0A9J6BTG7"/>
<dbReference type="SMART" id="SM00443">
    <property type="entry name" value="G_patch"/>
    <property type="match status" value="1"/>
</dbReference>
<dbReference type="Pfam" id="PF01585">
    <property type="entry name" value="G-patch"/>
    <property type="match status" value="1"/>
</dbReference>
<dbReference type="GO" id="GO:0003723">
    <property type="term" value="F:RNA binding"/>
    <property type="evidence" value="ECO:0007669"/>
    <property type="project" value="InterPro"/>
</dbReference>
<feature type="compositionally biased region" description="Polar residues" evidence="5">
    <location>
        <begin position="65"/>
        <end position="99"/>
    </location>
</feature>
<feature type="region of interest" description="Disordered" evidence="5">
    <location>
        <begin position="63"/>
        <end position="101"/>
    </location>
</feature>
<dbReference type="EMBL" id="JADBJN010000003">
    <property type="protein sequence ID" value="KAG5673172.1"/>
    <property type="molecule type" value="Genomic_DNA"/>
</dbReference>
<evidence type="ECO:0000256" key="5">
    <source>
        <dbReference type="SAM" id="MobiDB-lite"/>
    </source>
</evidence>
<evidence type="ECO:0000313" key="7">
    <source>
        <dbReference type="EMBL" id="KAG5673172.1"/>
    </source>
</evidence>
<feature type="compositionally biased region" description="Basic and acidic residues" evidence="5">
    <location>
        <begin position="301"/>
        <end position="315"/>
    </location>
</feature>
<dbReference type="InterPro" id="IPR035967">
    <property type="entry name" value="SWAP/Surp_sf"/>
</dbReference>
<name>A0A9J6BTG7_POLVA</name>
<dbReference type="SUPFAM" id="SSF109905">
    <property type="entry name" value="Surp module (SWAP domain)"/>
    <property type="match status" value="1"/>
</dbReference>
<dbReference type="Proteomes" id="UP001107558">
    <property type="component" value="Chromosome 3"/>
</dbReference>
<evidence type="ECO:0000259" key="6">
    <source>
        <dbReference type="PROSITE" id="PS50174"/>
    </source>
</evidence>
<keyword evidence="4" id="KW-0539">Nucleus</keyword>
<dbReference type="InterPro" id="IPR040169">
    <property type="entry name" value="SUGP1/2"/>
</dbReference>
<dbReference type="PANTHER" id="PTHR23340:SF0">
    <property type="entry name" value="SURP AND G-PATCH DOMAIN-CONTAINING PROTEIN 1 ISOFORM X1"/>
    <property type="match status" value="1"/>
</dbReference>
<dbReference type="InterPro" id="IPR000467">
    <property type="entry name" value="G_patch_dom"/>
</dbReference>
<comment type="subcellular location">
    <subcellularLocation>
        <location evidence="1">Nucleus</location>
    </subcellularLocation>
</comment>
<dbReference type="GO" id="GO:0005654">
    <property type="term" value="C:nucleoplasm"/>
    <property type="evidence" value="ECO:0007669"/>
    <property type="project" value="TreeGrafter"/>
</dbReference>
<feature type="compositionally biased region" description="Basic residues" evidence="5">
    <location>
        <begin position="278"/>
        <end position="288"/>
    </location>
</feature>
<evidence type="ECO:0000313" key="8">
    <source>
        <dbReference type="Proteomes" id="UP001107558"/>
    </source>
</evidence>
<dbReference type="GO" id="GO:0006397">
    <property type="term" value="P:mRNA processing"/>
    <property type="evidence" value="ECO:0007669"/>
    <property type="project" value="UniProtKB-KW"/>
</dbReference>
<sequence length="635" mass="72880">MSRNSRSEQRKSDLIKQQNLIEQKKLEITKKNQAKELLEKYKQQTNRSALLANDGSFLENFKRLTGSSSTNTNELPSAPSSHSVSLQQQLNAIPSSSSSQHKEEQIIFQLNDIPPPRELDLSLIPKPSTLKLDDICMPPESKIKIPKSRSELIELVSANGDGYEENLIIKCNKDDLDPTLGFLFDKSCVEYLEYRREVMERRSDKYDPLDELQYEDYKNAPSMMVHGPKTFGFHYSQQQATQEKVVKNVTVIRNDDSESTNSDTETWNSIKERNLKNLKRKAIHSRSRKQQDVSTTDSSEDNEHNHKDSYYERKYKMSSAASSSSSHSKKSGDLELQSQQQQQQQDQANVQSSESSSRPPKRKKSRWSEAPKVQTVVVPPPVTNSAAIVSSSTASSTATSVIDVKPMLSTVTRSDPALLNYARQNFGTTNLSEEDWKKAEEHFKINLLFQDMQRKRQEIDQLAKKGKFKYEYDSDEDCNGGTWEHKLRSQEMEATLKWAEALNQQCQGKHHIGDFLPPEELKKFMEKYQAQKKNQTCPPDVSDYKEFKLKEDNIGYQMLQKLGWKGEGNSLGTSGTGILEPINKAAPRENLQGLGVNEVEQPNENDNEYEVYRKRMMLAYRFRPNPWNNPRRAYY</sequence>
<feature type="compositionally biased region" description="Low complexity" evidence="5">
    <location>
        <begin position="337"/>
        <end position="358"/>
    </location>
</feature>